<dbReference type="GO" id="GO:0016614">
    <property type="term" value="F:oxidoreductase activity, acting on CH-OH group of donors"/>
    <property type="evidence" value="ECO:0007669"/>
    <property type="project" value="InterPro"/>
</dbReference>
<accession>A0A9P0FDA5</accession>
<dbReference type="InterPro" id="IPR012132">
    <property type="entry name" value="GMC_OxRdtase"/>
</dbReference>
<dbReference type="AlphaFoldDB" id="A0A9P0FDA5"/>
<evidence type="ECO:0000256" key="2">
    <source>
        <dbReference type="SAM" id="MobiDB-lite"/>
    </source>
</evidence>
<dbReference type="PIRSF" id="PIRSF000137">
    <property type="entry name" value="Alcohol_oxidase"/>
    <property type="match status" value="1"/>
</dbReference>
<gene>
    <name evidence="5" type="ORF">MELIAE_LOCUS1936</name>
</gene>
<organism evidence="5 6">
    <name type="scientific">Brassicogethes aeneus</name>
    <name type="common">Rape pollen beetle</name>
    <name type="synonym">Meligethes aeneus</name>
    <dbReference type="NCBI Taxonomy" id="1431903"/>
    <lineage>
        <taxon>Eukaryota</taxon>
        <taxon>Metazoa</taxon>
        <taxon>Ecdysozoa</taxon>
        <taxon>Arthropoda</taxon>
        <taxon>Hexapoda</taxon>
        <taxon>Insecta</taxon>
        <taxon>Pterygota</taxon>
        <taxon>Neoptera</taxon>
        <taxon>Endopterygota</taxon>
        <taxon>Coleoptera</taxon>
        <taxon>Polyphaga</taxon>
        <taxon>Cucujiformia</taxon>
        <taxon>Nitidulidae</taxon>
        <taxon>Meligethinae</taxon>
        <taxon>Brassicogethes</taxon>
    </lineage>
</organism>
<dbReference type="InterPro" id="IPR007867">
    <property type="entry name" value="GMC_OxRtase_C"/>
</dbReference>
<feature type="region of interest" description="Disordered" evidence="2">
    <location>
        <begin position="202"/>
        <end position="222"/>
    </location>
</feature>
<protein>
    <recommendedName>
        <fullName evidence="4">Glucose-methanol-choline oxidoreductase N-terminal domain-containing protein</fullName>
    </recommendedName>
</protein>
<keyword evidence="6" id="KW-1185">Reference proteome</keyword>
<dbReference type="PANTHER" id="PTHR11552">
    <property type="entry name" value="GLUCOSE-METHANOL-CHOLINE GMC OXIDOREDUCTASE"/>
    <property type="match status" value="1"/>
</dbReference>
<proteinExistence type="inferred from homology"/>
<evidence type="ECO:0000313" key="6">
    <source>
        <dbReference type="Proteomes" id="UP001154078"/>
    </source>
</evidence>
<dbReference type="PROSITE" id="PS00624">
    <property type="entry name" value="GMC_OXRED_2"/>
    <property type="match status" value="1"/>
</dbReference>
<evidence type="ECO:0000259" key="4">
    <source>
        <dbReference type="PROSITE" id="PS00624"/>
    </source>
</evidence>
<keyword evidence="3" id="KW-0732">Signal</keyword>
<dbReference type="Gene3D" id="3.50.50.60">
    <property type="entry name" value="FAD/NAD(P)-binding domain"/>
    <property type="match status" value="1"/>
</dbReference>
<dbReference type="Gene3D" id="3.30.560.10">
    <property type="entry name" value="Glucose Oxidase, domain 3"/>
    <property type="match status" value="1"/>
</dbReference>
<dbReference type="InterPro" id="IPR000172">
    <property type="entry name" value="GMC_OxRdtase_N"/>
</dbReference>
<dbReference type="PANTHER" id="PTHR11552:SF158">
    <property type="entry name" value="GH23626P-RELATED"/>
    <property type="match status" value="1"/>
</dbReference>
<evidence type="ECO:0000256" key="1">
    <source>
        <dbReference type="ARBA" id="ARBA00010790"/>
    </source>
</evidence>
<dbReference type="GO" id="GO:0050660">
    <property type="term" value="F:flavin adenine dinucleotide binding"/>
    <property type="evidence" value="ECO:0007669"/>
    <property type="project" value="InterPro"/>
</dbReference>
<feature type="chain" id="PRO_5040182817" description="Glucose-methanol-choline oxidoreductase N-terminal domain-containing protein" evidence="3">
    <location>
        <begin position="20"/>
        <end position="629"/>
    </location>
</feature>
<dbReference type="SUPFAM" id="SSF54373">
    <property type="entry name" value="FAD-linked reductases, C-terminal domain"/>
    <property type="match status" value="1"/>
</dbReference>
<name>A0A9P0FDA5_BRAAE</name>
<dbReference type="Pfam" id="PF00732">
    <property type="entry name" value="GMC_oxred_N"/>
    <property type="match status" value="1"/>
</dbReference>
<feature type="signal peptide" evidence="3">
    <location>
        <begin position="1"/>
        <end position="19"/>
    </location>
</feature>
<comment type="similarity">
    <text evidence="1">Belongs to the GMC oxidoreductase family.</text>
</comment>
<evidence type="ECO:0000256" key="3">
    <source>
        <dbReference type="SAM" id="SignalP"/>
    </source>
</evidence>
<dbReference type="InterPro" id="IPR036188">
    <property type="entry name" value="FAD/NAD-bd_sf"/>
</dbReference>
<feature type="domain" description="Glucose-methanol-choline oxidoreductase N-terminal" evidence="4">
    <location>
        <begin position="331"/>
        <end position="345"/>
    </location>
</feature>
<evidence type="ECO:0000313" key="5">
    <source>
        <dbReference type="EMBL" id="CAH0548100.1"/>
    </source>
</evidence>
<reference evidence="5" key="1">
    <citation type="submission" date="2021-12" db="EMBL/GenBank/DDBJ databases">
        <authorList>
            <person name="King R."/>
        </authorList>
    </citation>
    <scope>NUCLEOTIDE SEQUENCE</scope>
</reference>
<dbReference type="Pfam" id="PF05199">
    <property type="entry name" value="GMC_oxred_C"/>
    <property type="match status" value="1"/>
</dbReference>
<dbReference type="Proteomes" id="UP001154078">
    <property type="component" value="Chromosome 1"/>
</dbReference>
<dbReference type="SUPFAM" id="SSF51905">
    <property type="entry name" value="FAD/NAD(P)-binding domain"/>
    <property type="match status" value="1"/>
</dbReference>
<sequence>MLLKAVIYMLFIININVNAYINNNKIESLSIEEQIKYYENLINKKNGKSFWYQVDDNAARYKADASHVEAFGDFDFIIVGSGAAGSVLAKRLSEIEEWKVLLIEAGDLPDETTRMPAFALANMASDYNWGFYSVPQKEGCQGFEEKRCQMARGRGVGGSTLINGAILARSNPKDLDQLNEIVEGWSYKDMLPYMMKFEKHNKNRDDAPSNPEYHSTKGEFPSQFNSINNSRTDAFYKGCQQLGYKYTDYNSGEQVGCSPLQFFIDNGRRVDAGTAFVLPILDKPNFKLMTKSLAIKIKIDPSKKNAEGVYFSHSNMLYYAGVRKEVILSAGAFQSPQLLMLSGVGAEEHLESLGIKTLFDLPVGKNLRDHHSMFFVAQHNQTDDNFKSDIEDIEDYINGHGRLTADQGIASVLWFPTKIQEDKTRPDTEFMMMPFFSTTTMINNNFRFSFSSIIAQVAGIELGSPFMLGVFINLKTKSVGSVTLQSSSPYDYPLIDPNIFGDRDDLEHLYQIYLGVREHFHTPAMQAVAARMTKLSIPKCNKFSEKSRKYWYCVFKHFAFPTYHPIGTCSMGTDPKNSVTDKDMKVHHLNNLRVCDASIFPFTQSHNPVVIIMAAAEKLADTIKKSYNI</sequence>
<dbReference type="OrthoDB" id="269227at2759"/>
<dbReference type="EMBL" id="OV121132">
    <property type="protein sequence ID" value="CAH0548100.1"/>
    <property type="molecule type" value="Genomic_DNA"/>
</dbReference>